<dbReference type="AlphaFoldDB" id="A0AAW2EDL4"/>
<reference evidence="1 2" key="1">
    <citation type="submission" date="2023-03" db="EMBL/GenBank/DDBJ databases">
        <title>High recombination rates correlate with genetic variation in Cardiocondyla obscurior ants.</title>
        <authorList>
            <person name="Errbii M."/>
        </authorList>
    </citation>
    <scope>NUCLEOTIDE SEQUENCE [LARGE SCALE GENOMIC DNA]</scope>
    <source>
        <strain evidence="1">Alpha-2009</strain>
        <tissue evidence="1">Whole body</tissue>
    </source>
</reference>
<accession>A0AAW2EDL4</accession>
<evidence type="ECO:0000313" key="1">
    <source>
        <dbReference type="EMBL" id="KAL0101796.1"/>
    </source>
</evidence>
<sequence length="38" mass="4520">MLTGCPGFLYKKLLNRNVEDNDLLKKKKKKKKKWVGKK</sequence>
<protein>
    <submittedName>
        <fullName evidence="1">Uncharacterized protein</fullName>
    </submittedName>
</protein>
<evidence type="ECO:0000313" key="2">
    <source>
        <dbReference type="Proteomes" id="UP001430953"/>
    </source>
</evidence>
<comment type="caution">
    <text evidence="1">The sequence shown here is derived from an EMBL/GenBank/DDBJ whole genome shotgun (WGS) entry which is preliminary data.</text>
</comment>
<keyword evidence="2" id="KW-1185">Reference proteome</keyword>
<organism evidence="1 2">
    <name type="scientific">Cardiocondyla obscurior</name>
    <dbReference type="NCBI Taxonomy" id="286306"/>
    <lineage>
        <taxon>Eukaryota</taxon>
        <taxon>Metazoa</taxon>
        <taxon>Ecdysozoa</taxon>
        <taxon>Arthropoda</taxon>
        <taxon>Hexapoda</taxon>
        <taxon>Insecta</taxon>
        <taxon>Pterygota</taxon>
        <taxon>Neoptera</taxon>
        <taxon>Endopterygota</taxon>
        <taxon>Hymenoptera</taxon>
        <taxon>Apocrita</taxon>
        <taxon>Aculeata</taxon>
        <taxon>Formicoidea</taxon>
        <taxon>Formicidae</taxon>
        <taxon>Myrmicinae</taxon>
        <taxon>Cardiocondyla</taxon>
    </lineage>
</organism>
<gene>
    <name evidence="1" type="ORF">PUN28_019143</name>
</gene>
<dbReference type="Proteomes" id="UP001430953">
    <property type="component" value="Unassembled WGS sequence"/>
</dbReference>
<proteinExistence type="predicted"/>
<name>A0AAW2EDL4_9HYME</name>
<dbReference type="EMBL" id="JADYXP020000024">
    <property type="protein sequence ID" value="KAL0101796.1"/>
    <property type="molecule type" value="Genomic_DNA"/>
</dbReference>